<dbReference type="PIRSF" id="PIRSF500824">
    <property type="entry name" value="TrpB_prok"/>
    <property type="match status" value="1"/>
</dbReference>
<comment type="catalytic activity">
    <reaction evidence="11 12">
        <text>(1S,2R)-1-C-(indol-3-yl)glycerol 3-phosphate + L-serine = D-glyceraldehyde 3-phosphate + L-tryptophan + H2O</text>
        <dbReference type="Rhea" id="RHEA:10532"/>
        <dbReference type="ChEBI" id="CHEBI:15377"/>
        <dbReference type="ChEBI" id="CHEBI:33384"/>
        <dbReference type="ChEBI" id="CHEBI:57912"/>
        <dbReference type="ChEBI" id="CHEBI:58866"/>
        <dbReference type="ChEBI" id="CHEBI:59776"/>
        <dbReference type="EC" id="4.2.1.20"/>
    </reaction>
</comment>
<dbReference type="Proteomes" id="UP000587211">
    <property type="component" value="Unassembled WGS sequence"/>
</dbReference>
<evidence type="ECO:0000256" key="6">
    <source>
        <dbReference type="ARBA" id="ARBA00022605"/>
    </source>
</evidence>
<evidence type="ECO:0000256" key="3">
    <source>
        <dbReference type="ARBA" id="ARBA00004733"/>
    </source>
</evidence>
<comment type="pathway">
    <text evidence="3 12">Amino-acid biosynthesis; L-tryptophan biosynthesis; L-tryptophan from chorismate: step 5/5.</text>
</comment>
<keyword evidence="10 12" id="KW-0456">Lyase</keyword>
<dbReference type="InterPro" id="IPR036052">
    <property type="entry name" value="TrpB-like_PALP_sf"/>
</dbReference>
<comment type="subunit">
    <text evidence="5 12">Tetramer of two alpha and two beta chains.</text>
</comment>
<reference evidence="14" key="2">
    <citation type="submission" date="2020-09" db="EMBL/GenBank/DDBJ databases">
        <title>Novel species in genus Aeromicrobium.</title>
        <authorList>
            <person name="Zhang G."/>
        </authorList>
    </citation>
    <scope>NUCLEOTIDE SEQUENCE</scope>
    <source>
        <strain evidence="14">SSW1-57</strain>
    </source>
</reference>
<dbReference type="InterPro" id="IPR006653">
    <property type="entry name" value="Trp_synth_b_CS"/>
</dbReference>
<evidence type="ECO:0000256" key="11">
    <source>
        <dbReference type="ARBA" id="ARBA00049047"/>
    </source>
</evidence>
<accession>A0A8I0FS83</accession>
<evidence type="ECO:0000256" key="1">
    <source>
        <dbReference type="ARBA" id="ARBA00001933"/>
    </source>
</evidence>
<comment type="function">
    <text evidence="2 12">The beta subunit is responsible for the synthesis of L-tryptophan from indole and L-serine.</text>
</comment>
<dbReference type="NCBIfam" id="NF009057">
    <property type="entry name" value="PRK12391.1"/>
    <property type="match status" value="1"/>
</dbReference>
<evidence type="ECO:0000256" key="5">
    <source>
        <dbReference type="ARBA" id="ARBA00011270"/>
    </source>
</evidence>
<evidence type="ECO:0000256" key="12">
    <source>
        <dbReference type="HAMAP-Rule" id="MF_00133"/>
    </source>
</evidence>
<evidence type="ECO:0000256" key="8">
    <source>
        <dbReference type="ARBA" id="ARBA00022898"/>
    </source>
</evidence>
<feature type="domain" description="Tryptophan synthase beta chain-like PALP" evidence="13">
    <location>
        <begin position="77"/>
        <end position="411"/>
    </location>
</feature>
<name>A0A8I0FS83_9ACTN</name>
<dbReference type="InterPro" id="IPR006316">
    <property type="entry name" value="Trp_synth_b-like"/>
</dbReference>
<dbReference type="PANTHER" id="PTHR48077">
    <property type="entry name" value="TRYPTOPHAN SYNTHASE-RELATED"/>
    <property type="match status" value="1"/>
</dbReference>
<reference evidence="15 16" key="1">
    <citation type="submission" date="2020-07" db="EMBL/GenBank/DDBJ databases">
        <title>Sequencing the genomes of 1000 actinobacteria strains.</title>
        <authorList>
            <person name="Klenk H.-P."/>
        </authorList>
    </citation>
    <scope>NUCLEOTIDE SEQUENCE [LARGE SCALE GENOMIC DNA]</scope>
    <source>
        <strain evidence="15 16">DSM 19087</strain>
    </source>
</reference>
<evidence type="ECO:0000256" key="4">
    <source>
        <dbReference type="ARBA" id="ARBA00009982"/>
    </source>
</evidence>
<evidence type="ECO:0000256" key="9">
    <source>
        <dbReference type="ARBA" id="ARBA00023141"/>
    </source>
</evidence>
<keyword evidence="16" id="KW-1185">Reference proteome</keyword>
<evidence type="ECO:0000313" key="16">
    <source>
        <dbReference type="Proteomes" id="UP000587211"/>
    </source>
</evidence>
<sequence length="450" mass="48822">MTDQIRFVLPESDMPTHWYNIVPDFPTPPPPPLHPGTHQPVGPDDLAPLFPPELIAQEVTSERFVEIPEPVRDVYRQYRPSPLVRARRWEQRLGTSARIYYKYEGVSPAGSHKTNTSVPQVYYNAIHGITRLTTETGAGQWGTALAYACSLFGLECEVWQVGASFDTKPQRRTLIEVFGGKVHRSPSRLTEFGRSLPEDHTGSLGIAISEAVEVAAQDETIKYALGSVLNHVLLHQTIIGEEALKQLALAGEDGADLVIGCAGGGSNFAGLTFPFLREKLAGHQSPRILAVEPASCPTLTRGEYRYDFGDTGGMTPLMKMYTLGHDFVPSPIHAGGLRYHAMAPLVSHAVHEGLIEATALHQSECFDSAIEFARTEGIVPAPESSHALAQARRAALEAAENGTEPVIVVGLSGHGLLELGAYDSYLNGRLEDDPLSDEDLQAALANVPVI</sequence>
<dbReference type="GO" id="GO:0030170">
    <property type="term" value="F:pyridoxal phosphate binding"/>
    <property type="evidence" value="ECO:0007669"/>
    <property type="project" value="InterPro"/>
</dbReference>
<dbReference type="AlphaFoldDB" id="A0A8I0FS83"/>
<keyword evidence="8 12" id="KW-0663">Pyridoxal phosphate</keyword>
<comment type="caution">
    <text evidence="14">The sequence shown here is derived from an EMBL/GenBank/DDBJ whole genome shotgun (WGS) entry which is preliminary data.</text>
</comment>
<dbReference type="EC" id="4.2.1.20" evidence="12"/>
<dbReference type="PANTHER" id="PTHR48077:SF6">
    <property type="entry name" value="TRYPTOPHAN SYNTHASE"/>
    <property type="match status" value="1"/>
</dbReference>
<gene>
    <name evidence="12" type="primary">trpB</name>
    <name evidence="15" type="ORF">BJ975_000652</name>
    <name evidence="14" type="ORF">IDH50_01075</name>
</gene>
<keyword evidence="6 12" id="KW-0028">Amino-acid biosynthesis</keyword>
<evidence type="ECO:0000256" key="7">
    <source>
        <dbReference type="ARBA" id="ARBA00022822"/>
    </source>
</evidence>
<feature type="modified residue" description="N6-(pyridoxal phosphate)lysine" evidence="12">
    <location>
        <position position="113"/>
    </location>
</feature>
<dbReference type="Pfam" id="PF00291">
    <property type="entry name" value="PALP"/>
    <property type="match status" value="1"/>
</dbReference>
<dbReference type="EMBL" id="JACWMT010000001">
    <property type="protein sequence ID" value="MBD1268817.1"/>
    <property type="molecule type" value="Genomic_DNA"/>
</dbReference>
<dbReference type="RefSeq" id="WP_179423623.1">
    <property type="nucleotide sequence ID" value="NZ_BAAAMP010000002.1"/>
</dbReference>
<dbReference type="InterPro" id="IPR001926">
    <property type="entry name" value="TrpB-like_PALP"/>
</dbReference>
<evidence type="ECO:0000259" key="13">
    <source>
        <dbReference type="Pfam" id="PF00291"/>
    </source>
</evidence>
<evidence type="ECO:0000256" key="2">
    <source>
        <dbReference type="ARBA" id="ARBA00002786"/>
    </source>
</evidence>
<evidence type="ECO:0000313" key="14">
    <source>
        <dbReference type="EMBL" id="MBD1268817.1"/>
    </source>
</evidence>
<dbReference type="Proteomes" id="UP000659061">
    <property type="component" value="Unassembled WGS sequence"/>
</dbReference>
<dbReference type="GO" id="GO:0052684">
    <property type="term" value="F:L-serine hydro-lyase (adding indole, L-tryptophan-forming) activity"/>
    <property type="evidence" value="ECO:0007669"/>
    <property type="project" value="TreeGrafter"/>
</dbReference>
<dbReference type="PIRSF" id="PIRSF001413">
    <property type="entry name" value="Trp_syn_beta"/>
    <property type="match status" value="1"/>
</dbReference>
<keyword evidence="7 12" id="KW-0822">Tryptophan biosynthesis</keyword>
<dbReference type="UniPathway" id="UPA00035">
    <property type="reaction ID" value="UER00044"/>
</dbReference>
<evidence type="ECO:0000256" key="10">
    <source>
        <dbReference type="ARBA" id="ARBA00023239"/>
    </source>
</evidence>
<dbReference type="SUPFAM" id="SSF53686">
    <property type="entry name" value="Tryptophan synthase beta subunit-like PLP-dependent enzymes"/>
    <property type="match status" value="1"/>
</dbReference>
<evidence type="ECO:0000313" key="15">
    <source>
        <dbReference type="EMBL" id="NYI37277.1"/>
    </source>
</evidence>
<comment type="similarity">
    <text evidence="4 12">Belongs to the TrpB family.</text>
</comment>
<dbReference type="EMBL" id="JACBZN010000001">
    <property type="protein sequence ID" value="NYI37277.1"/>
    <property type="molecule type" value="Genomic_DNA"/>
</dbReference>
<dbReference type="GO" id="GO:0005737">
    <property type="term" value="C:cytoplasm"/>
    <property type="evidence" value="ECO:0007669"/>
    <property type="project" value="TreeGrafter"/>
</dbReference>
<dbReference type="InterPro" id="IPR023026">
    <property type="entry name" value="Trp_synth_beta/beta-like"/>
</dbReference>
<dbReference type="Gene3D" id="3.40.50.1100">
    <property type="match status" value="2"/>
</dbReference>
<protein>
    <recommendedName>
        <fullName evidence="12">Tryptophan synthase beta chain</fullName>
        <ecNumber evidence="12">4.2.1.20</ecNumber>
    </recommendedName>
</protein>
<evidence type="ECO:0000313" key="17">
    <source>
        <dbReference type="Proteomes" id="UP000659061"/>
    </source>
</evidence>
<dbReference type="HAMAP" id="MF_00133">
    <property type="entry name" value="Trp_synth_beta"/>
    <property type="match status" value="1"/>
</dbReference>
<dbReference type="GO" id="GO:0004834">
    <property type="term" value="F:tryptophan synthase activity"/>
    <property type="evidence" value="ECO:0007669"/>
    <property type="project" value="UniProtKB-UniRule"/>
</dbReference>
<dbReference type="NCBIfam" id="TIGR01415">
    <property type="entry name" value="trpB_rel"/>
    <property type="match status" value="1"/>
</dbReference>
<dbReference type="PROSITE" id="PS00168">
    <property type="entry name" value="TRP_SYNTHASE_BETA"/>
    <property type="match status" value="1"/>
</dbReference>
<comment type="cofactor">
    <cofactor evidence="1 12">
        <name>pyridoxal 5'-phosphate</name>
        <dbReference type="ChEBI" id="CHEBI:597326"/>
    </cofactor>
</comment>
<organism evidence="14 17">
    <name type="scientific">Aeromicrobium tamlense</name>
    <dbReference type="NCBI Taxonomy" id="375541"/>
    <lineage>
        <taxon>Bacteria</taxon>
        <taxon>Bacillati</taxon>
        <taxon>Actinomycetota</taxon>
        <taxon>Actinomycetes</taxon>
        <taxon>Propionibacteriales</taxon>
        <taxon>Nocardioidaceae</taxon>
        <taxon>Aeromicrobium</taxon>
    </lineage>
</organism>
<keyword evidence="9 12" id="KW-0057">Aromatic amino acid biosynthesis</keyword>
<proteinExistence type="inferred from homology"/>